<proteinExistence type="predicted"/>
<dbReference type="SUPFAM" id="SSF46785">
    <property type="entry name" value="Winged helix' DNA-binding domain"/>
    <property type="match status" value="1"/>
</dbReference>
<evidence type="ECO:0000259" key="4">
    <source>
        <dbReference type="PROSITE" id="PS50987"/>
    </source>
</evidence>
<dbReference type="PROSITE" id="PS50987">
    <property type="entry name" value="HTH_ARSR_2"/>
    <property type="match status" value="1"/>
</dbReference>
<gene>
    <name evidence="5" type="ORF">HZA66_18350</name>
</gene>
<evidence type="ECO:0000313" key="6">
    <source>
        <dbReference type="Proteomes" id="UP000782519"/>
    </source>
</evidence>
<feature type="domain" description="HTH arsR-type" evidence="4">
    <location>
        <begin position="1"/>
        <end position="84"/>
    </location>
</feature>
<dbReference type="AlphaFoldDB" id="A0A933S3K6"/>
<dbReference type="InterPro" id="IPR011991">
    <property type="entry name" value="ArsR-like_HTH"/>
</dbReference>
<dbReference type="PANTHER" id="PTHR43132:SF6">
    <property type="entry name" value="HTH-TYPE TRANSCRIPTIONAL REPRESSOR CZRA"/>
    <property type="match status" value="1"/>
</dbReference>
<dbReference type="GO" id="GO:0003677">
    <property type="term" value="F:DNA binding"/>
    <property type="evidence" value="ECO:0007669"/>
    <property type="project" value="UniProtKB-KW"/>
</dbReference>
<dbReference type="GO" id="GO:0003700">
    <property type="term" value="F:DNA-binding transcription factor activity"/>
    <property type="evidence" value="ECO:0007669"/>
    <property type="project" value="InterPro"/>
</dbReference>
<dbReference type="CDD" id="cd00090">
    <property type="entry name" value="HTH_ARSR"/>
    <property type="match status" value="1"/>
</dbReference>
<dbReference type="Gene3D" id="1.10.10.10">
    <property type="entry name" value="Winged helix-like DNA-binding domain superfamily/Winged helix DNA-binding domain"/>
    <property type="match status" value="1"/>
</dbReference>
<name>A0A933S3K6_RHOPL</name>
<dbReference type="InterPro" id="IPR036388">
    <property type="entry name" value="WH-like_DNA-bd_sf"/>
</dbReference>
<evidence type="ECO:0000313" key="5">
    <source>
        <dbReference type="EMBL" id="MBI5131403.1"/>
    </source>
</evidence>
<keyword evidence="2" id="KW-0238">DNA-binding</keyword>
<dbReference type="Proteomes" id="UP000782519">
    <property type="component" value="Unassembled WGS sequence"/>
</dbReference>
<dbReference type="InterPro" id="IPR051011">
    <property type="entry name" value="Metal_resp_trans_reg"/>
</dbReference>
<dbReference type="InterPro" id="IPR036390">
    <property type="entry name" value="WH_DNA-bd_sf"/>
</dbReference>
<accession>A0A933S3K6</accession>
<dbReference type="EMBL" id="JACRJB010000052">
    <property type="protein sequence ID" value="MBI5131403.1"/>
    <property type="molecule type" value="Genomic_DNA"/>
</dbReference>
<protein>
    <submittedName>
        <fullName evidence="5">Winged helix-turn-helix transcriptional regulator</fullName>
    </submittedName>
</protein>
<keyword evidence="1" id="KW-0805">Transcription regulation</keyword>
<evidence type="ECO:0000256" key="2">
    <source>
        <dbReference type="ARBA" id="ARBA00023125"/>
    </source>
</evidence>
<dbReference type="InterPro" id="IPR001845">
    <property type="entry name" value="HTH_ArsR_DNA-bd_dom"/>
</dbReference>
<comment type="caution">
    <text evidence="5">The sequence shown here is derived from an EMBL/GenBank/DDBJ whole genome shotgun (WGS) entry which is preliminary data.</text>
</comment>
<organism evidence="5 6">
    <name type="scientific">Rhodopseudomonas palustris</name>
    <dbReference type="NCBI Taxonomy" id="1076"/>
    <lineage>
        <taxon>Bacteria</taxon>
        <taxon>Pseudomonadati</taxon>
        <taxon>Pseudomonadota</taxon>
        <taxon>Alphaproteobacteria</taxon>
        <taxon>Hyphomicrobiales</taxon>
        <taxon>Nitrobacteraceae</taxon>
        <taxon>Rhodopseudomonas</taxon>
    </lineage>
</organism>
<dbReference type="PANTHER" id="PTHR43132">
    <property type="entry name" value="ARSENICAL RESISTANCE OPERON REPRESSOR ARSR-RELATED"/>
    <property type="match status" value="1"/>
</dbReference>
<sequence length="92" mass="10364">MFEALGDPARLRLLFRLTHDEICVSELADLDGEQLTTVSGRLKSLYAARLVKRRRQGKHVYYSIADDHVLQMINGAIAHAAERPHGPHDTDD</sequence>
<evidence type="ECO:0000256" key="1">
    <source>
        <dbReference type="ARBA" id="ARBA00023015"/>
    </source>
</evidence>
<dbReference type="PRINTS" id="PR00778">
    <property type="entry name" value="HTHARSR"/>
</dbReference>
<keyword evidence="3" id="KW-0804">Transcription</keyword>
<evidence type="ECO:0000256" key="3">
    <source>
        <dbReference type="ARBA" id="ARBA00023163"/>
    </source>
</evidence>
<dbReference type="SMART" id="SM00418">
    <property type="entry name" value="HTH_ARSR"/>
    <property type="match status" value="1"/>
</dbReference>
<dbReference type="NCBIfam" id="NF033788">
    <property type="entry name" value="HTH_metalloreg"/>
    <property type="match status" value="1"/>
</dbReference>
<reference evidence="5" key="1">
    <citation type="submission" date="2020-07" db="EMBL/GenBank/DDBJ databases">
        <title>Huge and variable diversity of episymbiotic CPR bacteria and DPANN archaea in groundwater ecosystems.</title>
        <authorList>
            <person name="He C.Y."/>
            <person name="Keren R."/>
            <person name="Whittaker M."/>
            <person name="Farag I.F."/>
            <person name="Doudna J."/>
            <person name="Cate J.H.D."/>
            <person name="Banfield J.F."/>
        </authorList>
    </citation>
    <scope>NUCLEOTIDE SEQUENCE</scope>
    <source>
        <strain evidence="5">NC_groundwater_1818_Pr3_B-0.1um_66_35</strain>
    </source>
</reference>